<dbReference type="AlphaFoldDB" id="A0A8H3RWW1"/>
<dbReference type="InterPro" id="IPR014752">
    <property type="entry name" value="Arrestin-like_C"/>
</dbReference>
<organism evidence="1 2">
    <name type="scientific">Aspergillus udagawae</name>
    <dbReference type="NCBI Taxonomy" id="91492"/>
    <lineage>
        <taxon>Eukaryota</taxon>
        <taxon>Fungi</taxon>
        <taxon>Dikarya</taxon>
        <taxon>Ascomycota</taxon>
        <taxon>Pezizomycotina</taxon>
        <taxon>Eurotiomycetes</taxon>
        <taxon>Eurotiomycetidae</taxon>
        <taxon>Eurotiales</taxon>
        <taxon>Aspergillaceae</taxon>
        <taxon>Aspergillus</taxon>
        <taxon>Aspergillus subgen. Fumigati</taxon>
    </lineage>
</organism>
<dbReference type="PANTHER" id="PTHR31904:SF1">
    <property type="entry name" value="BYPASS OF STOP CODON PROTEIN 5-RELATED"/>
    <property type="match status" value="1"/>
</dbReference>
<dbReference type="PANTHER" id="PTHR31904">
    <property type="entry name" value="BYPASS OF STOP CODON PROTEIN 5-RELATED"/>
    <property type="match status" value="1"/>
</dbReference>
<protein>
    <recommendedName>
        <fullName evidence="3">Arrestin-like N-terminal domain-containing protein</fullName>
    </recommendedName>
</protein>
<dbReference type="Gene3D" id="2.60.40.640">
    <property type="match status" value="1"/>
</dbReference>
<evidence type="ECO:0000313" key="1">
    <source>
        <dbReference type="EMBL" id="GFF40806.1"/>
    </source>
</evidence>
<sequence length="414" mass="46873">MELDSHQLISVDITLRNDHDTNGTFMSSFTTGDIIEGTVCLLASKDVRFDNIEISFIGQETTNLRSSNPSKGHLQFQNFEQQLDESALPDPRILKKNQKYQFPFAFTVVDYLPASSCHHPTVNSVVRTAHLQPPPTFGDATVSGFGGKLRDDFAPSTCRIAYAIRVKLNRLAIISGKQETILSKERKVRIKPAVDEAPPLVNMSTFHQEYSLHHRETIRDPRSKESLGELAVTLEQPKSFRLPLRDPHSLVSQAVRFMLRYTSIDPNTAVPQLKFVRGKLTSTTFYSATFYNDFPTKKKDFLGRPLNFCETKFPPFEYTIPQLEWKQDETGIYSAILLVPVVLSRENFIPTFHSCLMSRIYKLSFEFAVHKAKSFSLRTPIQISAERDASVLPSYNASVRVIEGPGRQSGYQSL</sequence>
<accession>A0A8H3RWW1</accession>
<dbReference type="Proteomes" id="UP000465221">
    <property type="component" value="Unassembled WGS sequence"/>
</dbReference>
<comment type="caution">
    <text evidence="1">The sequence shown here is derived from an EMBL/GenBank/DDBJ whole genome shotgun (WGS) entry which is preliminary data.</text>
</comment>
<proteinExistence type="predicted"/>
<evidence type="ECO:0008006" key="3">
    <source>
        <dbReference type="Google" id="ProtNLM"/>
    </source>
</evidence>
<gene>
    <name evidence="1" type="ORF">IFM46972_06336</name>
</gene>
<name>A0A8H3RWW1_9EURO</name>
<evidence type="ECO:0000313" key="2">
    <source>
        <dbReference type="Proteomes" id="UP000465221"/>
    </source>
</evidence>
<dbReference type="InterPro" id="IPR039634">
    <property type="entry name" value="Bul1-like"/>
</dbReference>
<dbReference type="EMBL" id="BLKC01000042">
    <property type="protein sequence ID" value="GFF40806.1"/>
    <property type="molecule type" value="Genomic_DNA"/>
</dbReference>
<reference evidence="1 2" key="1">
    <citation type="submission" date="2020-01" db="EMBL/GenBank/DDBJ databases">
        <title>Draft genome sequence of Aspergillus udagawae IFM 46972.</title>
        <authorList>
            <person name="Takahashi H."/>
            <person name="Yaguchi T."/>
        </authorList>
    </citation>
    <scope>NUCLEOTIDE SEQUENCE [LARGE SCALE GENOMIC DNA]</scope>
    <source>
        <strain evidence="1 2">IFM 46972</strain>
    </source>
</reference>